<comment type="caution">
    <text evidence="2">The sequence shown here is derived from an EMBL/GenBank/DDBJ whole genome shotgun (WGS) entry which is preliminary data.</text>
</comment>
<sequence length="42" mass="4856">MRPRRSTSDEEAQRPPAESEALHGNQQRRHEQSNSCTPLVRL</sequence>
<accession>A0AAX6NEC4</accession>
<dbReference type="EMBL" id="JAPTGD010000003">
    <property type="protein sequence ID" value="MDU9694263.1"/>
    <property type="molecule type" value="Genomic_DNA"/>
</dbReference>
<dbReference type="Proteomes" id="UP001269400">
    <property type="component" value="Unassembled WGS sequence"/>
</dbReference>
<proteinExistence type="predicted"/>
<gene>
    <name evidence="2" type="ORF">O0Q50_24055</name>
</gene>
<organism evidence="2 3">
    <name type="scientific">Priestia aryabhattai</name>
    <name type="common">Bacillus aryabhattai</name>
    <dbReference type="NCBI Taxonomy" id="412384"/>
    <lineage>
        <taxon>Bacteria</taxon>
        <taxon>Bacillati</taxon>
        <taxon>Bacillota</taxon>
        <taxon>Bacilli</taxon>
        <taxon>Bacillales</taxon>
        <taxon>Bacillaceae</taxon>
        <taxon>Priestia</taxon>
    </lineage>
</organism>
<name>A0AAX6NEC4_PRIAR</name>
<dbReference type="RefSeq" id="WP_316911471.1">
    <property type="nucleotide sequence ID" value="NZ_JAPTGD010000003.1"/>
</dbReference>
<evidence type="ECO:0000313" key="3">
    <source>
        <dbReference type="Proteomes" id="UP001269400"/>
    </source>
</evidence>
<protein>
    <submittedName>
        <fullName evidence="2">Uncharacterized protein</fullName>
    </submittedName>
</protein>
<feature type="compositionally biased region" description="Basic and acidic residues" evidence="1">
    <location>
        <begin position="1"/>
        <end position="13"/>
    </location>
</feature>
<dbReference type="AlphaFoldDB" id="A0AAX6NEC4"/>
<feature type="compositionally biased region" description="Polar residues" evidence="1">
    <location>
        <begin position="33"/>
        <end position="42"/>
    </location>
</feature>
<reference evidence="2" key="2">
    <citation type="submission" date="2022-12" db="EMBL/GenBank/DDBJ databases">
        <authorList>
            <person name="Dechsakulwatana C."/>
            <person name="Rungsihiranrut A."/>
            <person name="Muangchinda C."/>
            <person name="Ningthoujam R."/>
            <person name="Klankeo P."/>
            <person name="Pinyakong O."/>
        </authorList>
    </citation>
    <scope>NUCLEOTIDE SEQUENCE</scope>
    <source>
        <strain evidence="2">TL01-2</strain>
    </source>
</reference>
<evidence type="ECO:0000313" key="2">
    <source>
        <dbReference type="EMBL" id="MDU9694263.1"/>
    </source>
</evidence>
<feature type="region of interest" description="Disordered" evidence="1">
    <location>
        <begin position="1"/>
        <end position="42"/>
    </location>
</feature>
<reference evidence="2" key="1">
    <citation type="journal article" date="2022" name="J Environ Chem Eng">
        <title>Biodegradation of petroleum oil using a constructed nonpathogenic and heavy metal-tolerant bacterial consortium isolated from marine sponges.</title>
        <authorList>
            <person name="Dechsakulwatana C."/>
            <person name="Rungsihiranrut A."/>
            <person name="Muangchinda C."/>
            <person name="Ningthoujam R."/>
            <person name="Klankeo P."/>
            <person name="Pinyakong O."/>
        </authorList>
    </citation>
    <scope>NUCLEOTIDE SEQUENCE</scope>
    <source>
        <strain evidence="2">TL01-2</strain>
    </source>
</reference>
<evidence type="ECO:0000256" key="1">
    <source>
        <dbReference type="SAM" id="MobiDB-lite"/>
    </source>
</evidence>